<name>A0ABW3NKJ7_9FLAO</name>
<reference evidence="4" key="1">
    <citation type="journal article" date="2019" name="Int. J. Syst. Evol. Microbiol.">
        <title>The Global Catalogue of Microorganisms (GCM) 10K type strain sequencing project: providing services to taxonomists for standard genome sequencing and annotation.</title>
        <authorList>
            <consortium name="The Broad Institute Genomics Platform"/>
            <consortium name="The Broad Institute Genome Sequencing Center for Infectious Disease"/>
            <person name="Wu L."/>
            <person name="Ma J."/>
        </authorList>
    </citation>
    <scope>NUCLEOTIDE SEQUENCE [LARGE SCALE GENOMIC DNA]</scope>
    <source>
        <strain evidence="4">CCUG 64793</strain>
    </source>
</reference>
<accession>A0ABW3NKJ7</accession>
<dbReference type="EMBL" id="JBHTLI010000001">
    <property type="protein sequence ID" value="MFD1094138.1"/>
    <property type="molecule type" value="Genomic_DNA"/>
</dbReference>
<evidence type="ECO:0000256" key="1">
    <source>
        <dbReference type="SAM" id="Phobius"/>
    </source>
</evidence>
<keyword evidence="1" id="KW-0812">Transmembrane</keyword>
<dbReference type="Pfam" id="PF09851">
    <property type="entry name" value="SHOCT"/>
    <property type="match status" value="1"/>
</dbReference>
<sequence length="71" mass="8909">MHYTDGSFWGMHFFWWIFWIVILVWVFFLPYGIPSRKRKKKKPLEILQKRYAKGEISKEEYEEAKKYFNLQ</sequence>
<keyword evidence="4" id="KW-1185">Reference proteome</keyword>
<dbReference type="RefSeq" id="WP_380741726.1">
    <property type="nucleotide sequence ID" value="NZ_JBHTLI010000001.1"/>
</dbReference>
<organism evidence="3 4">
    <name type="scientific">Salegentibacter chungangensis</name>
    <dbReference type="NCBI Taxonomy" id="1335724"/>
    <lineage>
        <taxon>Bacteria</taxon>
        <taxon>Pseudomonadati</taxon>
        <taxon>Bacteroidota</taxon>
        <taxon>Flavobacteriia</taxon>
        <taxon>Flavobacteriales</taxon>
        <taxon>Flavobacteriaceae</taxon>
        <taxon>Salegentibacter</taxon>
    </lineage>
</organism>
<keyword evidence="1" id="KW-1133">Transmembrane helix</keyword>
<dbReference type="Proteomes" id="UP001597131">
    <property type="component" value="Unassembled WGS sequence"/>
</dbReference>
<dbReference type="InterPro" id="IPR018649">
    <property type="entry name" value="SHOCT"/>
</dbReference>
<evidence type="ECO:0000313" key="4">
    <source>
        <dbReference type="Proteomes" id="UP001597131"/>
    </source>
</evidence>
<evidence type="ECO:0000259" key="2">
    <source>
        <dbReference type="Pfam" id="PF09851"/>
    </source>
</evidence>
<protein>
    <submittedName>
        <fullName evidence="3">SHOCT domain-containing protein</fullName>
    </submittedName>
</protein>
<proteinExistence type="predicted"/>
<feature type="transmembrane region" description="Helical" evidence="1">
    <location>
        <begin position="13"/>
        <end position="33"/>
    </location>
</feature>
<evidence type="ECO:0000313" key="3">
    <source>
        <dbReference type="EMBL" id="MFD1094138.1"/>
    </source>
</evidence>
<keyword evidence="1" id="KW-0472">Membrane</keyword>
<feature type="domain" description="SHOCT" evidence="2">
    <location>
        <begin position="43"/>
        <end position="66"/>
    </location>
</feature>
<gene>
    <name evidence="3" type="ORF">ACFQ3Q_00110</name>
</gene>
<comment type="caution">
    <text evidence="3">The sequence shown here is derived from an EMBL/GenBank/DDBJ whole genome shotgun (WGS) entry which is preliminary data.</text>
</comment>